<dbReference type="PROSITE" id="PS50977">
    <property type="entry name" value="HTH_TETR_2"/>
    <property type="match status" value="1"/>
</dbReference>
<dbReference type="InterPro" id="IPR050624">
    <property type="entry name" value="HTH-type_Tx_Regulator"/>
</dbReference>
<keyword evidence="1 2" id="KW-0238">DNA-binding</keyword>
<dbReference type="InterPro" id="IPR001647">
    <property type="entry name" value="HTH_TetR"/>
</dbReference>
<proteinExistence type="predicted"/>
<protein>
    <submittedName>
        <fullName evidence="4">TetR family transcriptional regulator</fullName>
    </submittedName>
</protein>
<reference evidence="4 5" key="1">
    <citation type="submission" date="2013-09" db="EMBL/GenBank/DDBJ databases">
        <authorList>
            <person name="Zeng Z."/>
            <person name="Chen C."/>
        </authorList>
    </citation>
    <scope>NUCLEOTIDE SEQUENCE [LARGE SCALE GENOMIC DNA]</scope>
    <source>
        <strain evidence="4 5">WB 4.1-42</strain>
    </source>
</reference>
<sequence length="192" mass="22104">MSSQSISDKQKDLLAAALKLFVQYGFHGTPTSQIAKQAGVANGTLFHYYKTKEDLIVSLYIDIKTRMGQHVEEKAAKDKNPRKDFRNQFIEIILWSLENKDDYYFIQQFHSSPFAALVPTEVIKKQLSKSCAQIEDAIKQKAIKNRDTEFILTLMSSHIFGLSQYLTKAKLADKEQKKIIKDSFDMLWKMIS</sequence>
<dbReference type="GO" id="GO:0003677">
    <property type="term" value="F:DNA binding"/>
    <property type="evidence" value="ECO:0007669"/>
    <property type="project" value="UniProtKB-UniRule"/>
</dbReference>
<dbReference type="STRING" id="1121898.GCA_000422725_02315"/>
<evidence type="ECO:0000256" key="2">
    <source>
        <dbReference type="PROSITE-ProRule" id="PRU00335"/>
    </source>
</evidence>
<organism evidence="4 5">
    <name type="scientific">Flavobacterium subsaxonicum WB 4.1-42 = DSM 21790</name>
    <dbReference type="NCBI Taxonomy" id="1121898"/>
    <lineage>
        <taxon>Bacteria</taxon>
        <taxon>Pseudomonadati</taxon>
        <taxon>Bacteroidota</taxon>
        <taxon>Flavobacteriia</taxon>
        <taxon>Flavobacteriales</taxon>
        <taxon>Flavobacteriaceae</taxon>
        <taxon>Flavobacterium</taxon>
    </lineage>
</organism>
<dbReference type="RefSeq" id="WP_035739293.1">
    <property type="nucleotide sequence ID" value="NZ_JRLY01000020.1"/>
</dbReference>
<dbReference type="EMBL" id="JRLY01000020">
    <property type="protein sequence ID" value="KGO91386.1"/>
    <property type="molecule type" value="Genomic_DNA"/>
</dbReference>
<dbReference type="Pfam" id="PF00440">
    <property type="entry name" value="TetR_N"/>
    <property type="match status" value="1"/>
</dbReference>
<dbReference type="eggNOG" id="COG1309">
    <property type="taxonomic scope" value="Bacteria"/>
</dbReference>
<keyword evidence="5" id="KW-1185">Reference proteome</keyword>
<dbReference type="SUPFAM" id="SSF46689">
    <property type="entry name" value="Homeodomain-like"/>
    <property type="match status" value="1"/>
</dbReference>
<gene>
    <name evidence="4" type="ORF">Q766_18380</name>
</gene>
<dbReference type="InterPro" id="IPR009057">
    <property type="entry name" value="Homeodomain-like_sf"/>
</dbReference>
<comment type="caution">
    <text evidence="4">The sequence shown here is derived from an EMBL/GenBank/DDBJ whole genome shotgun (WGS) entry which is preliminary data.</text>
</comment>
<dbReference type="Proteomes" id="UP000030111">
    <property type="component" value="Unassembled WGS sequence"/>
</dbReference>
<feature type="domain" description="HTH tetR-type" evidence="3">
    <location>
        <begin position="7"/>
        <end position="67"/>
    </location>
</feature>
<accession>A0A0A2MIG3</accession>
<evidence type="ECO:0000259" key="3">
    <source>
        <dbReference type="PROSITE" id="PS50977"/>
    </source>
</evidence>
<evidence type="ECO:0000256" key="1">
    <source>
        <dbReference type="ARBA" id="ARBA00023125"/>
    </source>
</evidence>
<dbReference type="PANTHER" id="PTHR43479:SF11">
    <property type="entry name" value="ACREF_ENVCD OPERON REPRESSOR-RELATED"/>
    <property type="match status" value="1"/>
</dbReference>
<dbReference type="PANTHER" id="PTHR43479">
    <property type="entry name" value="ACREF/ENVCD OPERON REPRESSOR-RELATED"/>
    <property type="match status" value="1"/>
</dbReference>
<dbReference type="PRINTS" id="PR00455">
    <property type="entry name" value="HTHTETR"/>
</dbReference>
<dbReference type="Gene3D" id="1.10.357.10">
    <property type="entry name" value="Tetracycline Repressor, domain 2"/>
    <property type="match status" value="1"/>
</dbReference>
<dbReference type="AlphaFoldDB" id="A0A0A2MIG3"/>
<feature type="DNA-binding region" description="H-T-H motif" evidence="2">
    <location>
        <begin position="30"/>
        <end position="49"/>
    </location>
</feature>
<name>A0A0A2MIG3_9FLAO</name>
<evidence type="ECO:0000313" key="5">
    <source>
        <dbReference type="Proteomes" id="UP000030111"/>
    </source>
</evidence>
<evidence type="ECO:0000313" key="4">
    <source>
        <dbReference type="EMBL" id="KGO91386.1"/>
    </source>
</evidence>